<name>A0A940DQ31_9BACT</name>
<comment type="caution">
    <text evidence="2">The sequence shown here is derived from an EMBL/GenBank/DDBJ whole genome shotgun (WGS) entry which is preliminary data.</text>
</comment>
<reference evidence="2" key="2">
    <citation type="journal article" date="2021" name="PeerJ">
        <title>Extensive microbial diversity within the chicken gut microbiome revealed by metagenomics and culture.</title>
        <authorList>
            <person name="Gilroy R."/>
            <person name="Ravi A."/>
            <person name="Getino M."/>
            <person name="Pursley I."/>
            <person name="Horton D.L."/>
            <person name="Alikhan N.F."/>
            <person name="Baker D."/>
            <person name="Gharbi K."/>
            <person name="Hall N."/>
            <person name="Watson M."/>
            <person name="Adriaenssens E.M."/>
            <person name="Foster-Nyarko E."/>
            <person name="Jarju S."/>
            <person name="Secka A."/>
            <person name="Antonio M."/>
            <person name="Oren A."/>
            <person name="Chaudhuri R.R."/>
            <person name="La Ragione R."/>
            <person name="Hildebrand F."/>
            <person name="Pallen M.J."/>
        </authorList>
    </citation>
    <scope>NUCLEOTIDE SEQUENCE</scope>
    <source>
        <strain evidence="2">G3-8215</strain>
    </source>
</reference>
<sequence length="153" mass="16804">MKKIIIALASVFLISSCGTTTQIFTNVLDYRPYTDNGFFISPNPYPEAHRTIGEISITVYPGTKGESDFSATLAQGNQKFGDPIYSGGNHRTAEIMTPESLLEMCVQKAVDMGANGISNFKCDIVYNVTKSQYGIIKSIDHYEVYGLGILIED</sequence>
<evidence type="ECO:0000313" key="2">
    <source>
        <dbReference type="EMBL" id="MBO8482615.1"/>
    </source>
</evidence>
<dbReference type="PROSITE" id="PS51257">
    <property type="entry name" value="PROKAR_LIPOPROTEIN"/>
    <property type="match status" value="1"/>
</dbReference>
<evidence type="ECO:0008006" key="4">
    <source>
        <dbReference type="Google" id="ProtNLM"/>
    </source>
</evidence>
<dbReference type="Proteomes" id="UP000725002">
    <property type="component" value="Unassembled WGS sequence"/>
</dbReference>
<dbReference type="AlphaFoldDB" id="A0A940DQ31"/>
<evidence type="ECO:0000256" key="1">
    <source>
        <dbReference type="SAM" id="SignalP"/>
    </source>
</evidence>
<accession>A0A940DQ31</accession>
<proteinExistence type="predicted"/>
<protein>
    <recommendedName>
        <fullName evidence="4">Lipoprotein</fullName>
    </recommendedName>
</protein>
<reference evidence="2" key="1">
    <citation type="submission" date="2020-10" db="EMBL/GenBank/DDBJ databases">
        <authorList>
            <person name="Gilroy R."/>
        </authorList>
    </citation>
    <scope>NUCLEOTIDE SEQUENCE</scope>
    <source>
        <strain evidence="2">G3-8215</strain>
    </source>
</reference>
<feature type="signal peptide" evidence="1">
    <location>
        <begin position="1"/>
        <end position="21"/>
    </location>
</feature>
<evidence type="ECO:0000313" key="3">
    <source>
        <dbReference type="Proteomes" id="UP000725002"/>
    </source>
</evidence>
<organism evidence="2 3">
    <name type="scientific">Candidatus Cryptobacteroides avicola</name>
    <dbReference type="NCBI Taxonomy" id="2840757"/>
    <lineage>
        <taxon>Bacteria</taxon>
        <taxon>Pseudomonadati</taxon>
        <taxon>Bacteroidota</taxon>
        <taxon>Bacteroidia</taxon>
        <taxon>Bacteroidales</taxon>
        <taxon>Candidatus Cryptobacteroides</taxon>
    </lineage>
</organism>
<keyword evidence="1" id="KW-0732">Signal</keyword>
<gene>
    <name evidence="2" type="ORF">IAB75_00625</name>
</gene>
<dbReference type="EMBL" id="JADILV010000005">
    <property type="protein sequence ID" value="MBO8482615.1"/>
    <property type="molecule type" value="Genomic_DNA"/>
</dbReference>
<feature type="chain" id="PRO_5037038136" description="Lipoprotein" evidence="1">
    <location>
        <begin position="22"/>
        <end position="153"/>
    </location>
</feature>